<dbReference type="Pfam" id="PF01872">
    <property type="entry name" value="RibD_C"/>
    <property type="match status" value="1"/>
</dbReference>
<dbReference type="Proteomes" id="UP000198864">
    <property type="component" value="Unassembled WGS sequence"/>
</dbReference>
<protein>
    <submittedName>
        <fullName evidence="2">Dihydrofolate reductase</fullName>
    </submittedName>
</protein>
<dbReference type="EMBL" id="FMCR01000004">
    <property type="protein sequence ID" value="SCF19305.1"/>
    <property type="molecule type" value="Genomic_DNA"/>
</dbReference>
<dbReference type="GO" id="GO:0009231">
    <property type="term" value="P:riboflavin biosynthetic process"/>
    <property type="evidence" value="ECO:0007669"/>
    <property type="project" value="InterPro"/>
</dbReference>
<dbReference type="InterPro" id="IPR002734">
    <property type="entry name" value="RibDG_C"/>
</dbReference>
<dbReference type="PANTHER" id="PTHR38011:SF12">
    <property type="entry name" value="BIFUNCTIONAL DEAMINASE-REDUCTASE DOMAIN PROTEIN"/>
    <property type="match status" value="1"/>
</dbReference>
<dbReference type="GO" id="GO:0008703">
    <property type="term" value="F:5-amino-6-(5-phosphoribosylamino)uracil reductase activity"/>
    <property type="evidence" value="ECO:0007669"/>
    <property type="project" value="InterPro"/>
</dbReference>
<gene>
    <name evidence="2" type="ORF">GA0070561_4143</name>
</gene>
<accession>A0A1C4YF07</accession>
<organism evidence="2 3">
    <name type="scientific">Micromonospora saelicesensis</name>
    <dbReference type="NCBI Taxonomy" id="285676"/>
    <lineage>
        <taxon>Bacteria</taxon>
        <taxon>Bacillati</taxon>
        <taxon>Actinomycetota</taxon>
        <taxon>Actinomycetes</taxon>
        <taxon>Micromonosporales</taxon>
        <taxon>Micromonosporaceae</taxon>
        <taxon>Micromonospora</taxon>
    </lineage>
</organism>
<dbReference type="SUPFAM" id="SSF53597">
    <property type="entry name" value="Dihydrofolate reductase-like"/>
    <property type="match status" value="1"/>
</dbReference>
<feature type="domain" description="Bacterial bifunctional deaminase-reductase C-terminal" evidence="1">
    <location>
        <begin position="3"/>
        <end position="161"/>
    </location>
</feature>
<proteinExistence type="predicted"/>
<reference evidence="2 3" key="1">
    <citation type="submission" date="2016-06" db="EMBL/GenBank/DDBJ databases">
        <authorList>
            <person name="Kjaerup R.B."/>
            <person name="Dalgaard T.S."/>
            <person name="Juul-Madsen H.R."/>
        </authorList>
    </citation>
    <scope>NUCLEOTIDE SEQUENCE [LARGE SCALE GENOMIC DNA]</scope>
    <source>
        <strain evidence="2 3">DSM 44871</strain>
    </source>
</reference>
<dbReference type="Gene3D" id="3.40.430.10">
    <property type="entry name" value="Dihydrofolate Reductase, subunit A"/>
    <property type="match status" value="1"/>
</dbReference>
<dbReference type="PANTHER" id="PTHR38011">
    <property type="entry name" value="DIHYDROFOLATE REDUCTASE FAMILY PROTEIN (AFU_ORTHOLOGUE AFUA_8G06820)"/>
    <property type="match status" value="1"/>
</dbReference>
<dbReference type="AlphaFoldDB" id="A0A1C4YF07"/>
<name>A0A1C4YF07_9ACTN</name>
<dbReference type="STRING" id="285676.GA0070561_4143"/>
<sequence length="182" mass="19180">MAKVLYSATASLDGYIAGPGGDMSWLSDHLGGDNPTAERLLNSVGAILAGNGTFGGDDPNRGTDSEGAFGGQYHGPVFVLTHRPPAEPPADVTFVGDLHTAVAQAKEAAGDRYVNILGANVAKQCIEAGLLDEVLMFFAPVLLGDGVRMFDHPGGTKVRLESLPGETEHWYRVVYRARVPMG</sequence>
<evidence type="ECO:0000313" key="2">
    <source>
        <dbReference type="EMBL" id="SCF19305.1"/>
    </source>
</evidence>
<dbReference type="RefSeq" id="WP_091402484.1">
    <property type="nucleotide sequence ID" value="NZ_FMCR01000004.1"/>
</dbReference>
<evidence type="ECO:0000313" key="3">
    <source>
        <dbReference type="Proteomes" id="UP000198864"/>
    </source>
</evidence>
<dbReference type="InterPro" id="IPR024072">
    <property type="entry name" value="DHFR-like_dom_sf"/>
</dbReference>
<evidence type="ECO:0000259" key="1">
    <source>
        <dbReference type="Pfam" id="PF01872"/>
    </source>
</evidence>
<dbReference type="InterPro" id="IPR050765">
    <property type="entry name" value="Riboflavin_Biosynth_HTPR"/>
</dbReference>